<accession>A0AA35RRZ0</accession>
<keyword evidence="2" id="KW-1185">Reference proteome</keyword>
<organism evidence="1 2">
    <name type="scientific">Geodia barretti</name>
    <name type="common">Barrett's horny sponge</name>
    <dbReference type="NCBI Taxonomy" id="519541"/>
    <lineage>
        <taxon>Eukaryota</taxon>
        <taxon>Metazoa</taxon>
        <taxon>Porifera</taxon>
        <taxon>Demospongiae</taxon>
        <taxon>Heteroscleromorpha</taxon>
        <taxon>Tetractinellida</taxon>
        <taxon>Astrophorina</taxon>
        <taxon>Geodiidae</taxon>
        <taxon>Geodia</taxon>
    </lineage>
</organism>
<evidence type="ECO:0008006" key="3">
    <source>
        <dbReference type="Google" id="ProtNLM"/>
    </source>
</evidence>
<dbReference type="InterPro" id="IPR011051">
    <property type="entry name" value="RmlC_Cupin_sf"/>
</dbReference>
<dbReference type="EMBL" id="CASHTH010001546">
    <property type="protein sequence ID" value="CAI8016649.1"/>
    <property type="molecule type" value="Genomic_DNA"/>
</dbReference>
<name>A0AA35RRZ0_GEOBA</name>
<comment type="caution">
    <text evidence="1">The sequence shown here is derived from an EMBL/GenBank/DDBJ whole genome shotgun (WGS) entry which is preliminary data.</text>
</comment>
<sequence length="114" mass="12393">MGQIIRVYTGSDNESHFEELTPDQFADIANNVGTGDLTVGRRESPSFSDYHNAPRRQYVVNLNGIAEFEVADGTTVRMFPGDVLVAEDLTGHGHIARSIGDDFRVSLAVPLAEG</sequence>
<protein>
    <recommendedName>
        <fullName evidence="3">Cupin domain-containing protein</fullName>
    </recommendedName>
</protein>
<gene>
    <name evidence="1" type="ORF">GBAR_LOCUS10196</name>
</gene>
<reference evidence="1" key="1">
    <citation type="submission" date="2023-03" db="EMBL/GenBank/DDBJ databases">
        <authorList>
            <person name="Steffen K."/>
            <person name="Cardenas P."/>
        </authorList>
    </citation>
    <scope>NUCLEOTIDE SEQUENCE</scope>
</reference>
<evidence type="ECO:0000313" key="2">
    <source>
        <dbReference type="Proteomes" id="UP001174909"/>
    </source>
</evidence>
<proteinExistence type="predicted"/>
<dbReference type="Proteomes" id="UP001174909">
    <property type="component" value="Unassembled WGS sequence"/>
</dbReference>
<dbReference type="AlphaFoldDB" id="A0AA35RRZ0"/>
<dbReference type="SUPFAM" id="SSF51182">
    <property type="entry name" value="RmlC-like cupins"/>
    <property type="match status" value="1"/>
</dbReference>
<evidence type="ECO:0000313" key="1">
    <source>
        <dbReference type="EMBL" id="CAI8016649.1"/>
    </source>
</evidence>